<evidence type="ECO:0000313" key="3">
    <source>
        <dbReference type="Proteomes" id="UP000018004"/>
    </source>
</evidence>
<keyword evidence="3" id="KW-1185">Reference proteome</keyword>
<accession>V6SFF0</accession>
<dbReference type="eggNOG" id="COG3291">
    <property type="taxonomic scope" value="Bacteria"/>
</dbReference>
<comment type="caution">
    <text evidence="2">The sequence shown here is derived from an EMBL/GenBank/DDBJ whole genome shotgun (WGS) entry which is preliminary data.</text>
</comment>
<evidence type="ECO:0000259" key="1">
    <source>
        <dbReference type="Pfam" id="PF19406"/>
    </source>
</evidence>
<reference evidence="2 3" key="1">
    <citation type="submission" date="2013-08" db="EMBL/GenBank/DDBJ databases">
        <title>Flavobacterium limnosediminis JC2902 genome sequencing.</title>
        <authorList>
            <person name="Lee K."/>
            <person name="Yi H."/>
            <person name="Park S."/>
            <person name="Chun J."/>
        </authorList>
    </citation>
    <scope>NUCLEOTIDE SEQUENCE [LARGE SCALE GENOMIC DNA]</scope>
    <source>
        <strain evidence="2 3">JC2902</strain>
    </source>
</reference>
<dbReference type="STRING" id="1341181.FLJC2902T_31830"/>
<proteinExistence type="predicted"/>
<evidence type="ECO:0000313" key="2">
    <source>
        <dbReference type="EMBL" id="ESU24997.1"/>
    </source>
</evidence>
<dbReference type="InterPro" id="IPR045828">
    <property type="entry name" value="PKD_Bacteroidetes"/>
</dbReference>
<dbReference type="Pfam" id="PF13585">
    <property type="entry name" value="CHU_C"/>
    <property type="match status" value="1"/>
</dbReference>
<dbReference type="NCBIfam" id="TIGR04131">
    <property type="entry name" value="Bac_Flav_CTERM"/>
    <property type="match status" value="1"/>
</dbReference>
<sequence length="471" mass="49311">MLTASGTTIGQATYTITPISNGCPGTPETVTVTVYPSPVVTASVSSLNLCSGQTTDIVLTSNVPGTTFSWSVLPTGVIGALPDSGSSINQTLTTVGMTQGTVVYTITPMVNGCVGQSIDVTITVNPTPELFSSSNPPPICSGLSSGIIVTPNIPGTTIEWTVVQSGVAGAFDGSGSEVTPGAGIPISQVLTTTGNTQGTATYTITPINNGCAGEKITVVVTVNPLPSIDIQDGIVCIDSVTGSLIYGYTMDTELSAADYDFQWYFGSDMSTVIATGSSYVATEAGLYTVSIMNAVTGCTEVFMINVTESNPAQSATAVVTNYFEDSQAITVTVAGTGSYLYSLDGGAFQTSNVFLHVLPGEHTVTIQDAIGCTDITLVNILTIGYPHFFTPNGDGHNDTWNVWSLSGNQPNSEIQIFDRYGKLIKQIVPAGSGWDGTYNGQLLPSTDYWFTIKYMENGAEKLFKAHFSMKR</sequence>
<dbReference type="Proteomes" id="UP000018004">
    <property type="component" value="Unassembled WGS sequence"/>
</dbReference>
<dbReference type="AlphaFoldDB" id="V6SFF0"/>
<feature type="domain" description="PKD-like" evidence="1">
    <location>
        <begin position="3"/>
        <end position="38"/>
    </location>
</feature>
<feature type="domain" description="PKD-like" evidence="1">
    <location>
        <begin position="49"/>
        <end position="128"/>
    </location>
</feature>
<dbReference type="Pfam" id="PF19406">
    <property type="entry name" value="PKD_5"/>
    <property type="match status" value="3"/>
</dbReference>
<dbReference type="eggNOG" id="COG1572">
    <property type="taxonomic scope" value="Bacteria"/>
</dbReference>
<name>V6SFF0_9FLAO</name>
<gene>
    <name evidence="2" type="ORF">FLJC2902T_31830</name>
</gene>
<protein>
    <recommendedName>
        <fullName evidence="1">PKD-like domain-containing protein</fullName>
    </recommendedName>
</protein>
<organism evidence="2 3">
    <name type="scientific">Flavobacterium limnosediminis JC2902</name>
    <dbReference type="NCBI Taxonomy" id="1341181"/>
    <lineage>
        <taxon>Bacteria</taxon>
        <taxon>Pseudomonadati</taxon>
        <taxon>Bacteroidota</taxon>
        <taxon>Flavobacteriia</taxon>
        <taxon>Flavobacteriales</taxon>
        <taxon>Flavobacteriaceae</taxon>
        <taxon>Flavobacterium</taxon>
    </lineage>
</organism>
<feature type="domain" description="PKD-like" evidence="1">
    <location>
        <begin position="139"/>
        <end position="226"/>
    </location>
</feature>
<dbReference type="PATRIC" id="fig|1341181.4.peg.3127"/>
<dbReference type="InterPro" id="IPR026341">
    <property type="entry name" value="T9SS_type_B"/>
</dbReference>
<dbReference type="EMBL" id="AVGG01000037">
    <property type="protein sequence ID" value="ESU24997.1"/>
    <property type="molecule type" value="Genomic_DNA"/>
</dbReference>